<dbReference type="GO" id="GO:0016740">
    <property type="term" value="F:transferase activity"/>
    <property type="evidence" value="ECO:0007669"/>
    <property type="project" value="UniProtKB-KW"/>
</dbReference>
<evidence type="ECO:0000313" key="2">
    <source>
        <dbReference type="EMBL" id="AIF11174.1"/>
    </source>
</evidence>
<dbReference type="AlphaFoldDB" id="A0A075H534"/>
<feature type="coiled-coil region" evidence="1">
    <location>
        <begin position="363"/>
        <end position="390"/>
    </location>
</feature>
<accession>A0A075H534</accession>
<dbReference type="EMBL" id="KF900910">
    <property type="protein sequence ID" value="AIF11174.1"/>
    <property type="molecule type" value="Genomic_DNA"/>
</dbReference>
<reference evidence="2" key="1">
    <citation type="journal article" date="2014" name="Genome Biol. Evol.">
        <title>Pangenome evidence for extensive interdomain horizontal transfer affecting lineage core and shell genes in uncultured planktonic thaumarchaeota and euryarchaeota.</title>
        <authorList>
            <person name="Deschamps P."/>
            <person name="Zivanovic Y."/>
            <person name="Moreira D."/>
            <person name="Rodriguez-Valera F."/>
            <person name="Lopez-Garcia P."/>
        </authorList>
    </citation>
    <scope>NUCLEOTIDE SEQUENCE</scope>
</reference>
<keyword evidence="2" id="KW-0808">Transferase</keyword>
<keyword evidence="1" id="KW-0175">Coiled coil</keyword>
<organism evidence="2">
    <name type="scientific">uncultured marine thaumarchaeote KM3_50_F11</name>
    <dbReference type="NCBI Taxonomy" id="1456172"/>
    <lineage>
        <taxon>Archaea</taxon>
        <taxon>Nitrososphaerota</taxon>
        <taxon>environmental samples</taxon>
    </lineage>
</organism>
<evidence type="ECO:0000256" key="1">
    <source>
        <dbReference type="SAM" id="Coils"/>
    </source>
</evidence>
<sequence length="411" mass="47345">MKKIGEFIYPWGNGHYSRMMKLDEMLPKYLKEQCEMFYFSKGEIYKKLLKKLPGKKNNIHEILMPTPIDGKYGPSVSLSILNMFFPVGANQSLVNQVKNYMKKEREVYDREKFDLVINDGDMGSNVLAKNRGITSLFVTNQYLPKLWKSRSYFYPGVYFVSKQIAKATRILVADSPPPYTICEYNLNFPSNVKDKVTYVGHFSDTKPRDSKPQTDLEKIVKGVDFGYWMRTGNKSTNDITGRKYEDVFHDAGMNRECRIISHAKNDKSIDQVIGKDGNYYSVTEAYEKNIEWLQIDIGFLTECERRTVLNECQYAVINGSHTVMGEIMGVGAKPIIGMPIYDEHTNQIKWVEEKNLGVLAENKKQVINAIKKIKRDYNKYQESLQEFSKNFAGNGAENTSRIVSESLEKNK</sequence>
<protein>
    <submittedName>
        <fullName evidence="2">Glycosyl transferase related to UDP-glucuronosyltransferase</fullName>
    </submittedName>
</protein>
<proteinExistence type="predicted"/>
<name>A0A075H534_9ARCH</name>